<feature type="domain" description="LysM" evidence="10">
    <location>
        <begin position="107"/>
        <end position="151"/>
    </location>
</feature>
<organism evidence="12 13">
    <name type="scientific">Caenorhabditis japonica</name>
    <dbReference type="NCBI Taxonomy" id="281687"/>
    <lineage>
        <taxon>Eukaryota</taxon>
        <taxon>Metazoa</taxon>
        <taxon>Ecdysozoa</taxon>
        <taxon>Nematoda</taxon>
        <taxon>Chromadorea</taxon>
        <taxon>Rhabditida</taxon>
        <taxon>Rhabditina</taxon>
        <taxon>Rhabditomorpha</taxon>
        <taxon>Rhabditoidea</taxon>
        <taxon>Rhabditidae</taxon>
        <taxon>Peloderinae</taxon>
        <taxon>Caenorhabditis</taxon>
    </lineage>
</organism>
<evidence type="ECO:0008006" key="14">
    <source>
        <dbReference type="Google" id="ProtNLM"/>
    </source>
</evidence>
<proteinExistence type="inferred from homology"/>
<reference evidence="13" key="1">
    <citation type="submission" date="2010-08" db="EMBL/GenBank/DDBJ databases">
        <authorList>
            <consortium name="Caenorhabditis japonica Sequencing Consortium"/>
            <person name="Wilson R.K."/>
        </authorList>
    </citation>
    <scope>NUCLEOTIDE SEQUENCE [LARGE SCALE GENOMIC DNA]</scope>
    <source>
        <strain evidence="13">DF5081</strain>
    </source>
</reference>
<feature type="domain" description="GH18" evidence="11">
    <location>
        <begin position="790"/>
        <end position="1157"/>
    </location>
</feature>
<dbReference type="EnsemblMetazoa" id="CJA16550.1">
    <property type="protein sequence ID" value="CJA16550.1"/>
    <property type="gene ID" value="WBGene00135754"/>
</dbReference>
<dbReference type="SMART" id="SM00270">
    <property type="entry name" value="ChtBD1"/>
    <property type="match status" value="2"/>
</dbReference>
<dbReference type="Proteomes" id="UP000005237">
    <property type="component" value="Unassembled WGS sequence"/>
</dbReference>
<dbReference type="InterPro" id="IPR017853">
    <property type="entry name" value="GH"/>
</dbReference>
<dbReference type="GO" id="GO:0006032">
    <property type="term" value="P:chitin catabolic process"/>
    <property type="evidence" value="ECO:0007669"/>
    <property type="project" value="UniProtKB-ARBA"/>
</dbReference>
<dbReference type="SMART" id="SM00257">
    <property type="entry name" value="LysM"/>
    <property type="match status" value="2"/>
</dbReference>
<dbReference type="GO" id="GO:0008061">
    <property type="term" value="F:chitin binding"/>
    <property type="evidence" value="ECO:0007669"/>
    <property type="project" value="InterPro"/>
</dbReference>
<dbReference type="Pfam" id="PF05938">
    <property type="entry name" value="Self-incomp_S1"/>
    <property type="match status" value="1"/>
</dbReference>
<dbReference type="SUPFAM" id="SSF54106">
    <property type="entry name" value="LysM domain"/>
    <property type="match status" value="1"/>
</dbReference>
<dbReference type="InterPro" id="IPR018392">
    <property type="entry name" value="LysM"/>
</dbReference>
<evidence type="ECO:0000256" key="4">
    <source>
        <dbReference type="ARBA" id="ARBA00022525"/>
    </source>
</evidence>
<dbReference type="InterPro" id="IPR010264">
    <property type="entry name" value="Self-incomp_S1"/>
</dbReference>
<dbReference type="CDD" id="cd10909">
    <property type="entry name" value="ChtBD1_GH18_2"/>
    <property type="match status" value="2"/>
</dbReference>
<dbReference type="InterPro" id="IPR001002">
    <property type="entry name" value="Chitin-bd_1"/>
</dbReference>
<reference evidence="12" key="2">
    <citation type="submission" date="2022-06" db="UniProtKB">
        <authorList>
            <consortium name="EnsemblMetazoa"/>
        </authorList>
    </citation>
    <scope>IDENTIFICATION</scope>
    <source>
        <strain evidence="12">DF5081</strain>
    </source>
</reference>
<sequence>MNEKVDCAKLELGQNVCTSIAQNLAGTTPEVDLKNSTTREQDRPALSLLEVKQSCFEFATFENETDTCETMAVAYNLNFTALESQFNCSDFKTGDTICVSRNYTCQHRYTVQKGDTCHGISDIFKLNTTEIEEINKDVRCDKLSVGRRICVWSVDERTLPDMSCQAWSQVDKDEFKFINPTINCQHNVPEGVRFCTSAHGSTKNCSSIQSGPFGTSCSELAQSLSMSEQLLLKLNPILNCDRLPDYQQVCTGRGSFTPSDCVETLRITPELNECRQIVDTTGLTVDQIRRLNPNIDCQSKLEHGNLVCIKSLGMNTISAQQIVVSHLQNLVPELYKKFDSFLINPDQENSEIMNKLMTLAIQKPDVNLRMKELYRIDANIRTIIDNQHPLPREEYCKQAQQTSMPRNIKECFCENVELLVYCQALAVQRFQDNDAKEFQNETSNLRRASRLKRFASCQFAFPSQKKGLLKGINSFTNPCWGGGCSIPFGIVELNMEANLCFPVANIVDDVIRFCNSDGKDCTKANPDRLDEMKVLADRSVGGKIRVCAVGSSLISKLKKAGAGLCWDIVYVDYHGFVGKLRIGSTLQLIVFKLNGGAVLKTHDLMYPHICERSQLECEDYCKWRDWENGRAYGFIELRFLAIFGWRGIKLIDVKIKEPRALGCQAGKEAAVVLRTERTCKNGDDRRVWRCCWSGDDNETLFTCEFIDRDLENGQKLGFDVYGGKSKNKGKKSFYYAVKNDGIYFGTEKYKEEQLVKAWDNPCEGEEEEKARIEQNEPNGKSSLSVAGCDKRIVGYYTGWGEREITEDQLRKLTHVIFAFVAMYPDGSIRFGPVSEDDAGPEAGVKAKRRFMDMRMKARKVNSGVHILFAVGGWDNSQYFASVAADQGKRNHFINSIVEFIVEHGIDGVDLDWEYPDMKGGDRNNHVTLIRELRERFDQLQSEKHRQSRYLITLASAAGEWNLREGYDLSAILKHADFINVMTYDYYGAWRSKWGAYTGPTAPLYFGSLKGFSGKLNADFSMKYYACKTKSPSKLNMGVPFYGRYWRNVGMPIDESDEMWRTAQEVNGIFDGGSVGWRNLEREGWNKGAASWHDKTKTPYILNTGARMFLGFENERSLHEKIKYATDRNLGGLMIWAIDLDDDADTLLNLVSSADLCSGGSGNTITYTCNPIDDVRWWTPENSDEYRQGQCGRSASLINGYYPVCDPDDPGFSCCGAAGYCESGEEYCECDTCVNYRKDPMAIIKEPIKPTRPVQWYLMSDADGKRGRCGKDVPEINGKMAICNPDDDSKHCCSNGGYCGTGKEFCSCEGCVDYKKKS</sequence>
<evidence type="ECO:0000256" key="5">
    <source>
        <dbReference type="ARBA" id="ARBA00022729"/>
    </source>
</evidence>
<keyword evidence="7 8" id="KW-0326">Glycosidase</keyword>
<name>A0A8R1E229_CAEJA</name>
<evidence type="ECO:0000259" key="10">
    <source>
        <dbReference type="PROSITE" id="PS51782"/>
    </source>
</evidence>
<dbReference type="Pfam" id="PF01476">
    <property type="entry name" value="LysM"/>
    <property type="match status" value="2"/>
</dbReference>
<dbReference type="GO" id="GO:0060320">
    <property type="term" value="P:rejection of self pollen"/>
    <property type="evidence" value="ECO:0007669"/>
    <property type="project" value="UniProtKB-KW"/>
</dbReference>
<evidence type="ECO:0000256" key="3">
    <source>
        <dbReference type="ARBA" id="ARBA00022471"/>
    </source>
</evidence>
<dbReference type="SMART" id="SM00636">
    <property type="entry name" value="Glyco_18"/>
    <property type="match status" value="1"/>
</dbReference>
<dbReference type="Gene3D" id="3.10.350.10">
    <property type="entry name" value="LysM domain"/>
    <property type="match status" value="1"/>
</dbReference>
<protein>
    <recommendedName>
        <fullName evidence="14">Chitinase</fullName>
    </recommendedName>
</protein>
<dbReference type="PANTHER" id="PTHR46073:SF1">
    <property type="entry name" value="GH18 DOMAIN-CONTAINING PROTEIN-RELATED"/>
    <property type="match status" value="1"/>
</dbReference>
<dbReference type="SUPFAM" id="SSF54556">
    <property type="entry name" value="Chitinase insertion domain"/>
    <property type="match status" value="1"/>
</dbReference>
<keyword evidence="9" id="KW-0175">Coiled coil</keyword>
<evidence type="ECO:0000256" key="8">
    <source>
        <dbReference type="RuleBase" id="RU000489"/>
    </source>
</evidence>
<dbReference type="InterPro" id="IPR036779">
    <property type="entry name" value="LysM_dom_sf"/>
</dbReference>
<evidence type="ECO:0000256" key="9">
    <source>
        <dbReference type="SAM" id="Coils"/>
    </source>
</evidence>
<evidence type="ECO:0000313" key="12">
    <source>
        <dbReference type="EnsemblMetazoa" id="CJA16550.1"/>
    </source>
</evidence>
<evidence type="ECO:0000256" key="1">
    <source>
        <dbReference type="ARBA" id="ARBA00004613"/>
    </source>
</evidence>
<dbReference type="SUPFAM" id="SSF51445">
    <property type="entry name" value="(Trans)glycosidases"/>
    <property type="match status" value="1"/>
</dbReference>
<evidence type="ECO:0000256" key="6">
    <source>
        <dbReference type="ARBA" id="ARBA00022801"/>
    </source>
</evidence>
<dbReference type="InterPro" id="IPR029070">
    <property type="entry name" value="Chitinase_insertion_sf"/>
</dbReference>
<dbReference type="CDD" id="cd00118">
    <property type="entry name" value="LysM"/>
    <property type="match status" value="1"/>
</dbReference>
<dbReference type="GO" id="GO:0005975">
    <property type="term" value="P:carbohydrate metabolic process"/>
    <property type="evidence" value="ECO:0007669"/>
    <property type="project" value="InterPro"/>
</dbReference>
<evidence type="ECO:0000313" key="13">
    <source>
        <dbReference type="Proteomes" id="UP000005237"/>
    </source>
</evidence>
<feature type="coiled-coil region" evidence="9">
    <location>
        <begin position="922"/>
        <end position="949"/>
    </location>
</feature>
<dbReference type="PROSITE" id="PS01095">
    <property type="entry name" value="GH18_1"/>
    <property type="match status" value="1"/>
</dbReference>
<dbReference type="InterPro" id="IPR001223">
    <property type="entry name" value="Glyco_hydro18_cat"/>
</dbReference>
<keyword evidence="6 8" id="KW-0378">Hydrolase</keyword>
<keyword evidence="3" id="KW-0713">Self-incompatibility</keyword>
<evidence type="ECO:0000256" key="2">
    <source>
        <dbReference type="ARBA" id="ARBA00005581"/>
    </source>
</evidence>
<accession>A0A8R1E229</accession>
<keyword evidence="13" id="KW-1185">Reference proteome</keyword>
<dbReference type="Gene3D" id="3.20.20.80">
    <property type="entry name" value="Glycosidases"/>
    <property type="match status" value="2"/>
</dbReference>
<dbReference type="Gene3D" id="3.10.50.10">
    <property type="match status" value="1"/>
</dbReference>
<keyword evidence="4" id="KW-0964">Secreted</keyword>
<dbReference type="PANTHER" id="PTHR46073">
    <property type="entry name" value="CHITINASE"/>
    <property type="match status" value="1"/>
</dbReference>
<evidence type="ECO:0000259" key="11">
    <source>
        <dbReference type="PROSITE" id="PS51910"/>
    </source>
</evidence>
<comment type="similarity">
    <text evidence="2">Belongs to the plant self-incompatibility (S1) protein family.</text>
</comment>
<dbReference type="GO" id="GO:0005576">
    <property type="term" value="C:extracellular region"/>
    <property type="evidence" value="ECO:0007669"/>
    <property type="project" value="UniProtKB-SubCell"/>
</dbReference>
<dbReference type="PROSITE" id="PS51782">
    <property type="entry name" value="LYSM"/>
    <property type="match status" value="1"/>
</dbReference>
<keyword evidence="5" id="KW-0732">Signal</keyword>
<comment type="subcellular location">
    <subcellularLocation>
        <location evidence="1">Secreted</location>
    </subcellularLocation>
</comment>
<dbReference type="GO" id="GO:0004568">
    <property type="term" value="F:chitinase activity"/>
    <property type="evidence" value="ECO:0007669"/>
    <property type="project" value="UniProtKB-ARBA"/>
</dbReference>
<dbReference type="InterPro" id="IPR011583">
    <property type="entry name" value="Chitinase_II/V-like_cat"/>
</dbReference>
<dbReference type="Pfam" id="PF00704">
    <property type="entry name" value="Glyco_hydro_18"/>
    <property type="match status" value="1"/>
</dbReference>
<dbReference type="PROSITE" id="PS51910">
    <property type="entry name" value="GH18_2"/>
    <property type="match status" value="1"/>
</dbReference>
<dbReference type="InterPro" id="IPR001579">
    <property type="entry name" value="Glyco_hydro_18_chit_AS"/>
</dbReference>
<evidence type="ECO:0000256" key="7">
    <source>
        <dbReference type="ARBA" id="ARBA00023295"/>
    </source>
</evidence>